<protein>
    <submittedName>
        <fullName evidence="1">Uncharacterized protein</fullName>
    </submittedName>
</protein>
<proteinExistence type="predicted"/>
<comment type="caution">
    <text evidence="1">The sequence shown here is derived from an EMBL/GenBank/DDBJ whole genome shotgun (WGS) entry which is preliminary data.</text>
</comment>
<evidence type="ECO:0000313" key="2">
    <source>
        <dbReference type="Proteomes" id="UP001065298"/>
    </source>
</evidence>
<organism evidence="1 2">
    <name type="scientific">Fusarium keratoplasticum</name>
    <dbReference type="NCBI Taxonomy" id="1328300"/>
    <lineage>
        <taxon>Eukaryota</taxon>
        <taxon>Fungi</taxon>
        <taxon>Dikarya</taxon>
        <taxon>Ascomycota</taxon>
        <taxon>Pezizomycotina</taxon>
        <taxon>Sordariomycetes</taxon>
        <taxon>Hypocreomycetidae</taxon>
        <taxon>Hypocreales</taxon>
        <taxon>Nectriaceae</taxon>
        <taxon>Fusarium</taxon>
        <taxon>Fusarium solani species complex</taxon>
    </lineage>
</organism>
<keyword evidence="2" id="KW-1185">Reference proteome</keyword>
<accession>A0ACC0QND4</accession>
<evidence type="ECO:0000313" key="1">
    <source>
        <dbReference type="EMBL" id="KAI8660136.1"/>
    </source>
</evidence>
<reference evidence="1" key="1">
    <citation type="submission" date="2022-06" db="EMBL/GenBank/DDBJ databases">
        <title>Fusarium solani species complex genomes reveal bases of compartmentalisation and animal pathogenesis.</title>
        <authorList>
            <person name="Tsai I.J."/>
        </authorList>
    </citation>
    <scope>NUCLEOTIDE SEQUENCE</scope>
    <source>
        <strain evidence="1">Fu6.1</strain>
    </source>
</reference>
<name>A0ACC0QND4_9HYPO</name>
<sequence length="805" mass="91747">MEEQLIMADQEWEETYRAISRSLGTSPDTSADFSLPLLDVGLPEYGQEETISPSILQTSTAPPKIGNRFSSEAVKILRNWFASHERHPYPTVEDIQSLQNQTGLGRQQITNWFANTRRRAKAHLSRPSSPMFRNDEERHSSGHQTPIDTPRRRPTPAPFEHMNPLQRWENSPPEHEAATVHDISRAVAAFSGRPRGRMKSRSNASSVSSTGTSGSSRDSGSCSSAHSHPSRQSSTSFDLFQRRHSRRRRARLRRQEVRTNLLQAQNTYQCTFCTETFKTKYDWQRHEKSLHLSLENWVCSPKGPTAIHPEEGLLCVFCGIKNPDKTHLDGHNQSACIERPIEERTYHRKDHLQQHLRLVHASKFLKWPMDEWKVMTQEIRSRCGFCGINLMTWASRVDHLADHFKAGSTMEHWKGDWGFDTKIIDRIDNAMPPYLIHHERNSPLPFAATKGPADTPTSAYELIKLELEYYMRNTFHAFGSLPQDPELHFEGCSVILGAEIISPNPASSAPSWLWDIFMSCTEIANQARLRPTKQLAESRLSQLKINGKGNIFENCELEAALRQYMAAHAAVGHFPSDSELQQEACNALNRIESSSPNPSRRFLDFLMRLVWSSTTWLLPLRQRAPVVASPPLNDQALLWPQNQALDNVNGAVLGDMNVDLQNLSNSWIPLTEADMALENRSLSPGISEGIPNMTSPLINQEMPSHDSLDRALLRDKVRTATPFFINDNNSYRRLKRELSRFVITTMSQNNPNRHIPSDDELKYQARWILYDDDDPWNQTPVDNAEWLREFKRDVGIPDGQLSTGS</sequence>
<dbReference type="EMBL" id="CM046510">
    <property type="protein sequence ID" value="KAI8660136.1"/>
    <property type="molecule type" value="Genomic_DNA"/>
</dbReference>
<gene>
    <name evidence="1" type="ORF">NCS57_00990000</name>
</gene>
<dbReference type="Proteomes" id="UP001065298">
    <property type="component" value="Chromosome 8"/>
</dbReference>